<dbReference type="GO" id="GO:0006665">
    <property type="term" value="P:sphingolipid metabolic process"/>
    <property type="evidence" value="ECO:0007669"/>
    <property type="project" value="UniProtKB-KW"/>
</dbReference>
<evidence type="ECO:0000256" key="14">
    <source>
        <dbReference type="SAM" id="Phobius"/>
    </source>
</evidence>
<evidence type="ECO:0000256" key="13">
    <source>
        <dbReference type="ARBA" id="ARBA00023136"/>
    </source>
</evidence>
<evidence type="ECO:0000256" key="10">
    <source>
        <dbReference type="ARBA" id="ARBA00022919"/>
    </source>
</evidence>
<evidence type="ECO:0000256" key="6">
    <source>
        <dbReference type="ARBA" id="ARBA00022692"/>
    </source>
</evidence>
<dbReference type="EMBL" id="JADBJN010000002">
    <property type="protein sequence ID" value="KAG5676825.1"/>
    <property type="molecule type" value="Genomic_DNA"/>
</dbReference>
<evidence type="ECO:0000256" key="8">
    <source>
        <dbReference type="ARBA" id="ARBA00022801"/>
    </source>
</evidence>
<dbReference type="Pfam" id="PF03372">
    <property type="entry name" value="Exo_endo_phos"/>
    <property type="match status" value="1"/>
</dbReference>
<organism evidence="16 17">
    <name type="scientific">Polypedilum vanderplanki</name>
    <name type="common">Sleeping chironomid midge</name>
    <dbReference type="NCBI Taxonomy" id="319348"/>
    <lineage>
        <taxon>Eukaryota</taxon>
        <taxon>Metazoa</taxon>
        <taxon>Ecdysozoa</taxon>
        <taxon>Arthropoda</taxon>
        <taxon>Hexapoda</taxon>
        <taxon>Insecta</taxon>
        <taxon>Pterygota</taxon>
        <taxon>Neoptera</taxon>
        <taxon>Endopterygota</taxon>
        <taxon>Diptera</taxon>
        <taxon>Nematocera</taxon>
        <taxon>Chironomoidea</taxon>
        <taxon>Chironomidae</taxon>
        <taxon>Chironominae</taxon>
        <taxon>Polypedilum</taxon>
        <taxon>Polypedilum</taxon>
    </lineage>
</organism>
<dbReference type="AlphaFoldDB" id="A0A9J6C3U9"/>
<comment type="pathway">
    <text evidence="2">Lipid metabolism; sphingolipid metabolism.</text>
</comment>
<evidence type="ECO:0000256" key="5">
    <source>
        <dbReference type="ARBA" id="ARBA00012369"/>
    </source>
</evidence>
<keyword evidence="7" id="KW-0479">Metal-binding</keyword>
<evidence type="ECO:0000256" key="4">
    <source>
        <dbReference type="ARBA" id="ARBA00006335"/>
    </source>
</evidence>
<evidence type="ECO:0000313" key="16">
    <source>
        <dbReference type="EMBL" id="KAG5676825.1"/>
    </source>
</evidence>
<name>A0A9J6C3U9_POLVA</name>
<comment type="caution">
    <text evidence="16">The sequence shown here is derived from an EMBL/GenBank/DDBJ whole genome shotgun (WGS) entry which is preliminary data.</text>
</comment>
<protein>
    <recommendedName>
        <fullName evidence="5">sphingomyelin phosphodiesterase</fullName>
        <ecNumber evidence="5">3.1.4.12</ecNumber>
    </recommendedName>
</protein>
<keyword evidence="9" id="KW-0460">Magnesium</keyword>
<sequence length="402" mass="46089">MVLTISVLTMNVWGIPFISADKDIRIEKISEHLVTSEYDVISLQEVWSEYDFQKIRDKLSKKYPYAHYFYSGVFGSGLCVFSKHQIISVFFHHWALNGYVHKIQHADWFGGKGVGLCRLKVNDKIVNFYTAHLHAEYDKLRDDYVTHRIIQAFDTAQFLENTRGNCSLQILAGDLNTEPNDLAYRILLSVSGMKDSFVQNTEVQPYFATSDYINNSYTKVKNANGKEGVRIDYVLYREGNDSVSNVEKYEMPLLEKIPDYNISYSDHEAVHAKIIIIPKKENELFSSGVDQILTIQNNIKNLKECIATCNQSLKTIESHRCSYSLMAIGLLVILLNILEISPSYGFKTVYLIIKFLIISLILFLIFMATIWNVMEKHGILSGKLAMQITLKNSEIIMENINN</sequence>
<feature type="transmembrane region" description="Helical" evidence="14">
    <location>
        <begin position="322"/>
        <end position="338"/>
    </location>
</feature>
<evidence type="ECO:0000256" key="2">
    <source>
        <dbReference type="ARBA" id="ARBA00004760"/>
    </source>
</evidence>
<keyword evidence="8" id="KW-0378">Hydrolase</keyword>
<reference evidence="16" key="1">
    <citation type="submission" date="2021-03" db="EMBL/GenBank/DDBJ databases">
        <title>Chromosome level genome of the anhydrobiotic midge Polypedilum vanderplanki.</title>
        <authorList>
            <person name="Yoshida Y."/>
            <person name="Kikawada T."/>
            <person name="Gusev O."/>
        </authorList>
    </citation>
    <scope>NUCLEOTIDE SEQUENCE</scope>
    <source>
        <strain evidence="16">NIAS01</strain>
        <tissue evidence="16">Whole body or cell culture</tissue>
    </source>
</reference>
<feature type="domain" description="Endonuclease/exonuclease/phosphatase" evidence="15">
    <location>
        <begin position="8"/>
        <end position="267"/>
    </location>
</feature>
<dbReference type="InterPro" id="IPR036691">
    <property type="entry name" value="Endo/exonu/phosph_ase_sf"/>
</dbReference>
<evidence type="ECO:0000256" key="11">
    <source>
        <dbReference type="ARBA" id="ARBA00022989"/>
    </source>
</evidence>
<keyword evidence="6 14" id="KW-0812">Transmembrane</keyword>
<evidence type="ECO:0000256" key="7">
    <source>
        <dbReference type="ARBA" id="ARBA00022723"/>
    </source>
</evidence>
<keyword evidence="12" id="KW-0443">Lipid metabolism</keyword>
<comment type="similarity">
    <text evidence="4">Belongs to the neutral sphingomyelinase family.</text>
</comment>
<evidence type="ECO:0000313" key="17">
    <source>
        <dbReference type="Proteomes" id="UP001107558"/>
    </source>
</evidence>
<dbReference type="GO" id="GO:0046872">
    <property type="term" value="F:metal ion binding"/>
    <property type="evidence" value="ECO:0007669"/>
    <property type="project" value="UniProtKB-KW"/>
</dbReference>
<proteinExistence type="inferred from homology"/>
<dbReference type="GO" id="GO:0016020">
    <property type="term" value="C:membrane"/>
    <property type="evidence" value="ECO:0007669"/>
    <property type="project" value="UniProtKB-SubCell"/>
</dbReference>
<keyword evidence="11 14" id="KW-1133">Transmembrane helix</keyword>
<evidence type="ECO:0000259" key="15">
    <source>
        <dbReference type="Pfam" id="PF03372"/>
    </source>
</evidence>
<dbReference type="InterPro" id="IPR038772">
    <property type="entry name" value="Sph/SMPD2-like"/>
</dbReference>
<dbReference type="GO" id="GO:0004767">
    <property type="term" value="F:sphingomyelin phosphodiesterase activity"/>
    <property type="evidence" value="ECO:0007669"/>
    <property type="project" value="UniProtKB-EC"/>
</dbReference>
<comment type="subcellular location">
    <subcellularLocation>
        <location evidence="1">Membrane</location>
        <topology evidence="1">Multi-pass membrane protein</topology>
    </subcellularLocation>
</comment>
<dbReference type="Gene3D" id="3.60.10.10">
    <property type="entry name" value="Endonuclease/exonuclease/phosphatase"/>
    <property type="match status" value="1"/>
</dbReference>
<comment type="pathway">
    <text evidence="3">Sphingolipid metabolism.</text>
</comment>
<accession>A0A9J6C3U9</accession>
<keyword evidence="13 14" id="KW-0472">Membrane</keyword>
<feature type="transmembrane region" description="Helical" evidence="14">
    <location>
        <begin position="350"/>
        <end position="374"/>
    </location>
</feature>
<dbReference type="PANTHER" id="PTHR16320">
    <property type="entry name" value="SPHINGOMYELINASE FAMILY MEMBER"/>
    <property type="match status" value="1"/>
</dbReference>
<keyword evidence="17" id="KW-1185">Reference proteome</keyword>
<dbReference type="InterPro" id="IPR005135">
    <property type="entry name" value="Endo/exonuclease/phosphatase"/>
</dbReference>
<dbReference type="SUPFAM" id="SSF56219">
    <property type="entry name" value="DNase I-like"/>
    <property type="match status" value="1"/>
</dbReference>
<evidence type="ECO:0000256" key="3">
    <source>
        <dbReference type="ARBA" id="ARBA00004991"/>
    </source>
</evidence>
<keyword evidence="10" id="KW-0746">Sphingolipid metabolism</keyword>
<gene>
    <name evidence="16" type="ORF">PVAND_006632</name>
</gene>
<dbReference type="OrthoDB" id="387657at2759"/>
<dbReference type="EC" id="3.1.4.12" evidence="5"/>
<dbReference type="Proteomes" id="UP001107558">
    <property type="component" value="Chromosome 2"/>
</dbReference>
<evidence type="ECO:0000256" key="9">
    <source>
        <dbReference type="ARBA" id="ARBA00022842"/>
    </source>
</evidence>
<dbReference type="PANTHER" id="PTHR16320:SF24">
    <property type="entry name" value="PHOSPHODIESTERASE, PUTATIVE-RELATED"/>
    <property type="match status" value="1"/>
</dbReference>
<evidence type="ECO:0000256" key="1">
    <source>
        <dbReference type="ARBA" id="ARBA00004141"/>
    </source>
</evidence>
<evidence type="ECO:0000256" key="12">
    <source>
        <dbReference type="ARBA" id="ARBA00023098"/>
    </source>
</evidence>